<proteinExistence type="inferred from homology"/>
<evidence type="ECO:0000256" key="2">
    <source>
        <dbReference type="SAM" id="MobiDB-lite"/>
    </source>
</evidence>
<comment type="caution">
    <text evidence="4">The sequence shown here is derived from an EMBL/GenBank/DDBJ whole genome shotgun (WGS) entry which is preliminary data.</text>
</comment>
<reference evidence="5" key="1">
    <citation type="journal article" date="2019" name="Int. J. Syst. Evol. Microbiol.">
        <title>The Global Catalogue of Microorganisms (GCM) 10K type strain sequencing project: providing services to taxonomists for standard genome sequencing and annotation.</title>
        <authorList>
            <consortium name="The Broad Institute Genomics Platform"/>
            <consortium name="The Broad Institute Genome Sequencing Center for Infectious Disease"/>
            <person name="Wu L."/>
            <person name="Ma J."/>
        </authorList>
    </citation>
    <scope>NUCLEOTIDE SEQUENCE [LARGE SCALE GENOMIC DNA]</scope>
    <source>
        <strain evidence="5">KCTC 19466</strain>
    </source>
</reference>
<dbReference type="Pfam" id="PF08327">
    <property type="entry name" value="AHSA1"/>
    <property type="match status" value="1"/>
</dbReference>
<dbReference type="SUPFAM" id="SSF55961">
    <property type="entry name" value="Bet v1-like"/>
    <property type="match status" value="1"/>
</dbReference>
<dbReference type="EMBL" id="BMXK01000010">
    <property type="protein sequence ID" value="GHD10694.1"/>
    <property type="molecule type" value="Genomic_DNA"/>
</dbReference>
<evidence type="ECO:0000256" key="1">
    <source>
        <dbReference type="ARBA" id="ARBA00006817"/>
    </source>
</evidence>
<name>A0ABQ3GL02_9MICC</name>
<protein>
    <recommendedName>
        <fullName evidence="3">Activator of Hsp90 ATPase homologue 1/2-like C-terminal domain-containing protein</fullName>
    </recommendedName>
</protein>
<sequence>MQGLFSHAPTPDPDPTPDEDSGPLRFTVRVPVADGKAFEGFTEYIHLWWPADEYSRFGSGTHMSLDQDGLAEETDSGEHCQWASLHEATAPTRLELRCTYDFEDLPPSRVVVTFVDEGGETDVTLTHDHLSAGADGRRQSEAYSFWAEILGRFGRFMGAG</sequence>
<dbReference type="Proteomes" id="UP000642819">
    <property type="component" value="Unassembled WGS sequence"/>
</dbReference>
<gene>
    <name evidence="4" type="ORF">GCM10008096_24550</name>
</gene>
<feature type="domain" description="Activator of Hsp90 ATPase homologue 1/2-like C-terminal" evidence="3">
    <location>
        <begin position="48"/>
        <end position="153"/>
    </location>
</feature>
<dbReference type="InterPro" id="IPR013538">
    <property type="entry name" value="ASHA1/2-like_C"/>
</dbReference>
<evidence type="ECO:0000259" key="3">
    <source>
        <dbReference type="Pfam" id="PF08327"/>
    </source>
</evidence>
<keyword evidence="5" id="KW-1185">Reference proteome</keyword>
<evidence type="ECO:0000313" key="5">
    <source>
        <dbReference type="Proteomes" id="UP000642819"/>
    </source>
</evidence>
<comment type="similarity">
    <text evidence="1">Belongs to the AHA1 family.</text>
</comment>
<accession>A0ABQ3GL02</accession>
<dbReference type="InterPro" id="IPR023393">
    <property type="entry name" value="START-like_dom_sf"/>
</dbReference>
<dbReference type="RefSeq" id="WP_189350880.1">
    <property type="nucleotide sequence ID" value="NZ_BMXK01000010.1"/>
</dbReference>
<feature type="region of interest" description="Disordered" evidence="2">
    <location>
        <begin position="1"/>
        <end position="24"/>
    </location>
</feature>
<dbReference type="Gene3D" id="3.30.530.20">
    <property type="match status" value="1"/>
</dbReference>
<evidence type="ECO:0000313" key="4">
    <source>
        <dbReference type="EMBL" id="GHD10694.1"/>
    </source>
</evidence>
<organism evidence="4 5">
    <name type="scientific">Zhihengliuella salsuginis</name>
    <dbReference type="NCBI Taxonomy" id="578222"/>
    <lineage>
        <taxon>Bacteria</taxon>
        <taxon>Bacillati</taxon>
        <taxon>Actinomycetota</taxon>
        <taxon>Actinomycetes</taxon>
        <taxon>Micrococcales</taxon>
        <taxon>Micrococcaceae</taxon>
        <taxon>Zhihengliuella</taxon>
    </lineage>
</organism>